<evidence type="ECO:0000256" key="4">
    <source>
        <dbReference type="ARBA" id="ARBA00023136"/>
    </source>
</evidence>
<proteinExistence type="predicted"/>
<evidence type="ECO:0000313" key="6">
    <source>
        <dbReference type="EMBL" id="KAJ5091002.1"/>
    </source>
</evidence>
<feature type="transmembrane region" description="Helical" evidence="5">
    <location>
        <begin position="62"/>
        <end position="80"/>
    </location>
</feature>
<dbReference type="GeneID" id="81361156"/>
<gene>
    <name evidence="6" type="ORF">N7532_009686</name>
</gene>
<dbReference type="PANTHER" id="PTHR42718:SF41">
    <property type="entry name" value="MFS TRANSPORTER OF UNKOWN SPECIFICITY (AFU_ORTHOLOGUE AFUA_5G09940)-RELATED"/>
    <property type="match status" value="1"/>
</dbReference>
<feature type="transmembrane region" description="Helical" evidence="5">
    <location>
        <begin position="6"/>
        <end position="24"/>
    </location>
</feature>
<evidence type="ECO:0000256" key="1">
    <source>
        <dbReference type="ARBA" id="ARBA00004141"/>
    </source>
</evidence>
<comment type="caution">
    <text evidence="6">The sequence shown here is derived from an EMBL/GenBank/DDBJ whole genome shotgun (WGS) entry which is preliminary data.</text>
</comment>
<feature type="transmembrane region" description="Helical" evidence="5">
    <location>
        <begin position="36"/>
        <end position="56"/>
    </location>
</feature>
<dbReference type="PANTHER" id="PTHR42718">
    <property type="entry name" value="MAJOR FACILITATOR SUPERFAMILY MULTIDRUG TRANSPORTER MFSC"/>
    <property type="match status" value="1"/>
</dbReference>
<dbReference type="Proteomes" id="UP001149074">
    <property type="component" value="Unassembled WGS sequence"/>
</dbReference>
<organism evidence="6 7">
    <name type="scientific">Penicillium argentinense</name>
    <dbReference type="NCBI Taxonomy" id="1131581"/>
    <lineage>
        <taxon>Eukaryota</taxon>
        <taxon>Fungi</taxon>
        <taxon>Dikarya</taxon>
        <taxon>Ascomycota</taxon>
        <taxon>Pezizomycotina</taxon>
        <taxon>Eurotiomycetes</taxon>
        <taxon>Eurotiomycetidae</taxon>
        <taxon>Eurotiales</taxon>
        <taxon>Aspergillaceae</taxon>
        <taxon>Penicillium</taxon>
    </lineage>
</organism>
<evidence type="ECO:0000256" key="3">
    <source>
        <dbReference type="ARBA" id="ARBA00022989"/>
    </source>
</evidence>
<comment type="subcellular location">
    <subcellularLocation>
        <location evidence="1">Membrane</location>
        <topology evidence="1">Multi-pass membrane protein</topology>
    </subcellularLocation>
</comment>
<dbReference type="OrthoDB" id="2130629at2759"/>
<dbReference type="RefSeq" id="XP_056472983.1">
    <property type="nucleotide sequence ID" value="XM_056622177.1"/>
</dbReference>
<sequence>MVAHSLSFGAFVGAWQFYAVQFWLRIQQKAPITIEIDLLQIAILGILATWVVSKTFHVVPGNFLYLAAMFAFAMGPAFFLPQTVDSLYWALSLPGVALGTFGSDLSFAAVSIYITSSVPRSYQGSAGSLLVPVQNLSSAVMTSVADTIGTKVDQGPSRDIGLTGLRAIGWLWSRGGDGCGARHRHLDADPKEEEKEQVTWYVHVLSVLYLVG</sequence>
<dbReference type="GO" id="GO:0016020">
    <property type="term" value="C:membrane"/>
    <property type="evidence" value="ECO:0007669"/>
    <property type="project" value="UniProtKB-SubCell"/>
</dbReference>
<protein>
    <submittedName>
        <fullName evidence="6">Uncharacterized protein</fullName>
    </submittedName>
</protein>
<keyword evidence="3 5" id="KW-1133">Transmembrane helix</keyword>
<dbReference type="AlphaFoldDB" id="A0A9W9EZX2"/>
<dbReference type="EMBL" id="JAPQKI010000009">
    <property type="protein sequence ID" value="KAJ5091002.1"/>
    <property type="molecule type" value="Genomic_DNA"/>
</dbReference>
<dbReference type="SUPFAM" id="SSF103473">
    <property type="entry name" value="MFS general substrate transporter"/>
    <property type="match status" value="1"/>
</dbReference>
<feature type="transmembrane region" description="Helical" evidence="5">
    <location>
        <begin position="87"/>
        <end position="114"/>
    </location>
</feature>
<keyword evidence="2 5" id="KW-0812">Transmembrane</keyword>
<dbReference type="Gene3D" id="1.20.1250.20">
    <property type="entry name" value="MFS general substrate transporter like domains"/>
    <property type="match status" value="1"/>
</dbReference>
<keyword evidence="7" id="KW-1185">Reference proteome</keyword>
<keyword evidence="4 5" id="KW-0472">Membrane</keyword>
<accession>A0A9W9EZX2</accession>
<evidence type="ECO:0000313" key="7">
    <source>
        <dbReference type="Proteomes" id="UP001149074"/>
    </source>
</evidence>
<name>A0A9W9EZX2_9EURO</name>
<reference evidence="6" key="1">
    <citation type="submission" date="2022-11" db="EMBL/GenBank/DDBJ databases">
        <authorList>
            <person name="Petersen C."/>
        </authorList>
    </citation>
    <scope>NUCLEOTIDE SEQUENCE</scope>
    <source>
        <strain evidence="6">IBT 30761</strain>
    </source>
</reference>
<reference evidence="6" key="2">
    <citation type="journal article" date="2023" name="IMA Fungus">
        <title>Comparative genomic study of the Penicillium genus elucidates a diverse pangenome and 15 lateral gene transfer events.</title>
        <authorList>
            <person name="Petersen C."/>
            <person name="Sorensen T."/>
            <person name="Nielsen M.R."/>
            <person name="Sondergaard T.E."/>
            <person name="Sorensen J.L."/>
            <person name="Fitzpatrick D.A."/>
            <person name="Frisvad J.C."/>
            <person name="Nielsen K.L."/>
        </authorList>
    </citation>
    <scope>NUCLEOTIDE SEQUENCE</scope>
    <source>
        <strain evidence="6">IBT 30761</strain>
    </source>
</reference>
<evidence type="ECO:0000256" key="2">
    <source>
        <dbReference type="ARBA" id="ARBA00022692"/>
    </source>
</evidence>
<dbReference type="InterPro" id="IPR036259">
    <property type="entry name" value="MFS_trans_sf"/>
</dbReference>
<evidence type="ECO:0000256" key="5">
    <source>
        <dbReference type="SAM" id="Phobius"/>
    </source>
</evidence>